<dbReference type="PANTHER" id="PTHR35177">
    <property type="entry name" value="HYDROGENASE MATURATION FACTOR HYBG"/>
    <property type="match status" value="1"/>
</dbReference>
<comment type="similarity">
    <text evidence="1">Belongs to the HupF/HypC family.</text>
</comment>
<gene>
    <name evidence="2" type="ORF">ACFSM0_00570</name>
</gene>
<dbReference type="Gene3D" id="2.30.30.140">
    <property type="match status" value="1"/>
</dbReference>
<proteinExistence type="inferred from homology"/>
<dbReference type="Pfam" id="PF01455">
    <property type="entry name" value="HupF_HypC"/>
    <property type="match status" value="1"/>
</dbReference>
<protein>
    <submittedName>
        <fullName evidence="2">HypC/HybG/HupF family hydrogenase formation chaperone</fullName>
    </submittedName>
</protein>
<dbReference type="Proteomes" id="UP001597413">
    <property type="component" value="Unassembled WGS sequence"/>
</dbReference>
<dbReference type="NCBIfam" id="TIGR00074">
    <property type="entry name" value="hypC_hupF"/>
    <property type="match status" value="1"/>
</dbReference>
<dbReference type="InterPro" id="IPR001109">
    <property type="entry name" value="Hydrogenase_HupF/HypC"/>
</dbReference>
<organism evidence="2 3">
    <name type="scientific">Rhodobacter lacus</name>
    <dbReference type="NCBI Taxonomy" id="1641972"/>
    <lineage>
        <taxon>Bacteria</taxon>
        <taxon>Pseudomonadati</taxon>
        <taxon>Pseudomonadota</taxon>
        <taxon>Alphaproteobacteria</taxon>
        <taxon>Rhodobacterales</taxon>
        <taxon>Rhodobacter group</taxon>
        <taxon>Rhodobacter</taxon>
    </lineage>
</organism>
<comment type="caution">
    <text evidence="2">The sequence shown here is derived from an EMBL/GenBank/DDBJ whole genome shotgun (WGS) entry which is preliminary data.</text>
</comment>
<evidence type="ECO:0000313" key="3">
    <source>
        <dbReference type="Proteomes" id="UP001597413"/>
    </source>
</evidence>
<accession>A0ABW5A401</accession>
<reference evidence="3" key="1">
    <citation type="journal article" date="2019" name="Int. J. Syst. Evol. Microbiol.">
        <title>The Global Catalogue of Microorganisms (GCM) 10K type strain sequencing project: providing services to taxonomists for standard genome sequencing and annotation.</title>
        <authorList>
            <consortium name="The Broad Institute Genomics Platform"/>
            <consortium name="The Broad Institute Genome Sequencing Center for Infectious Disease"/>
            <person name="Wu L."/>
            <person name="Ma J."/>
        </authorList>
    </citation>
    <scope>NUCLEOTIDE SEQUENCE [LARGE SCALE GENOMIC DNA]</scope>
    <source>
        <strain evidence="3">CCUG 55131</strain>
    </source>
</reference>
<dbReference type="SUPFAM" id="SSF159127">
    <property type="entry name" value="HupF/HypC-like"/>
    <property type="match status" value="1"/>
</dbReference>
<dbReference type="PANTHER" id="PTHR35177:SF2">
    <property type="entry name" value="HYDROGENASE MATURATION FACTOR HYBG"/>
    <property type="match status" value="1"/>
</dbReference>
<dbReference type="InterPro" id="IPR019812">
    <property type="entry name" value="Hydgase_assmbl_chp_CS"/>
</dbReference>
<dbReference type="RefSeq" id="WP_377385603.1">
    <property type="nucleotide sequence ID" value="NZ_JBHUIX010000001.1"/>
</dbReference>
<evidence type="ECO:0000256" key="1">
    <source>
        <dbReference type="ARBA" id="ARBA00006018"/>
    </source>
</evidence>
<evidence type="ECO:0000313" key="2">
    <source>
        <dbReference type="EMBL" id="MFD2172575.1"/>
    </source>
</evidence>
<dbReference type="EMBL" id="JBHUIX010000001">
    <property type="protein sequence ID" value="MFD2172575.1"/>
    <property type="molecule type" value="Genomic_DNA"/>
</dbReference>
<sequence length="77" mass="7956">MCLGIPVQIEAMLPEGRARVTLEGVARAVSLAMIEAAAPGDWVIVHAGIAWERVPPEEAAEIRAALVSAGAFAPPLA</sequence>
<keyword evidence="3" id="KW-1185">Reference proteome</keyword>
<dbReference type="PRINTS" id="PR00445">
    <property type="entry name" value="HUPFHYPC"/>
</dbReference>
<name>A0ABW5A401_9RHOB</name>
<dbReference type="PROSITE" id="PS01097">
    <property type="entry name" value="HUPF_HYPC"/>
    <property type="match status" value="1"/>
</dbReference>